<proteinExistence type="predicted"/>
<accession>A0ABQ7AR57</accession>
<dbReference type="PANTHER" id="PTHR48449">
    <property type="entry name" value="DUF1985 DOMAIN-CONTAINING PROTEIN"/>
    <property type="match status" value="1"/>
</dbReference>
<name>A0ABQ7AR57_BRACR</name>
<organism evidence="3 4">
    <name type="scientific">Brassica cretica</name>
    <name type="common">Mustard</name>
    <dbReference type="NCBI Taxonomy" id="69181"/>
    <lineage>
        <taxon>Eukaryota</taxon>
        <taxon>Viridiplantae</taxon>
        <taxon>Streptophyta</taxon>
        <taxon>Embryophyta</taxon>
        <taxon>Tracheophyta</taxon>
        <taxon>Spermatophyta</taxon>
        <taxon>Magnoliopsida</taxon>
        <taxon>eudicotyledons</taxon>
        <taxon>Gunneridae</taxon>
        <taxon>Pentapetalae</taxon>
        <taxon>rosids</taxon>
        <taxon>malvids</taxon>
        <taxon>Brassicales</taxon>
        <taxon>Brassicaceae</taxon>
        <taxon>Brassiceae</taxon>
        <taxon>Brassica</taxon>
    </lineage>
</organism>
<reference evidence="3 4" key="1">
    <citation type="journal article" date="2020" name="BMC Genomics">
        <title>Intraspecific diversification of the crop wild relative Brassica cretica Lam. using demographic model selection.</title>
        <authorList>
            <person name="Kioukis A."/>
            <person name="Michalopoulou V.A."/>
            <person name="Briers L."/>
            <person name="Pirintsos S."/>
            <person name="Studholme D.J."/>
            <person name="Pavlidis P."/>
            <person name="Sarris P.F."/>
        </authorList>
    </citation>
    <scope>NUCLEOTIDE SEQUENCE [LARGE SCALE GENOMIC DNA]</scope>
    <source>
        <strain evidence="4">cv. PFS-1207/04</strain>
    </source>
</reference>
<feature type="region of interest" description="Disordered" evidence="1">
    <location>
        <begin position="330"/>
        <end position="389"/>
    </location>
</feature>
<protein>
    <recommendedName>
        <fullName evidence="2">DUF1985 domain-containing protein</fullName>
    </recommendedName>
</protein>
<dbReference type="Proteomes" id="UP000266723">
    <property type="component" value="Unassembled WGS sequence"/>
</dbReference>
<evidence type="ECO:0000259" key="2">
    <source>
        <dbReference type="Pfam" id="PF09331"/>
    </source>
</evidence>
<evidence type="ECO:0000256" key="1">
    <source>
        <dbReference type="SAM" id="MobiDB-lite"/>
    </source>
</evidence>
<evidence type="ECO:0000313" key="4">
    <source>
        <dbReference type="Proteomes" id="UP000266723"/>
    </source>
</evidence>
<dbReference type="InterPro" id="IPR015410">
    <property type="entry name" value="DUF1985"/>
</dbReference>
<sequence>MVWYGGVRASKFGMEELELPSRLFETCYKPIGKKRVNNYFNLRWIEVIKSALEDEDLTMLSASQFGQVLKEKGKGARGKGTGKSTSSSASPSTWDVLFGREDKPTTSWIIDRLVKGKKYKDPLAHLRLALLVLVEGILCPTCGTTNIRPEVVRMLDNLDEFLNYPWGRESFLLTVCSTKSRRPSHYVLHDTMAIQGFSHAMVLVTVAACPSILLKPGAVTLLDDESKSSEDIVNELLDRKFSVNVISAKAVDQKGQITFSKYSRHVTLLIAFVRSLIRSDEAGEELYRGLEDTEDEAVDHLVALARDDYPFEHNTWIAGVKADDVKVKKGHPLPIDEHEPEETDREYGQQGGGDDVVHSREGRGQPSMRQGEAPIGGRPTSAGVGDLVR</sequence>
<feature type="region of interest" description="Disordered" evidence="1">
    <location>
        <begin position="71"/>
        <end position="92"/>
    </location>
</feature>
<keyword evidence="4" id="KW-1185">Reference proteome</keyword>
<dbReference type="EMBL" id="QGKV02001556">
    <property type="protein sequence ID" value="KAF3516629.1"/>
    <property type="molecule type" value="Genomic_DNA"/>
</dbReference>
<feature type="domain" description="DUF1985" evidence="2">
    <location>
        <begin position="85"/>
        <end position="176"/>
    </location>
</feature>
<comment type="caution">
    <text evidence="3">The sequence shown here is derived from an EMBL/GenBank/DDBJ whole genome shotgun (WGS) entry which is preliminary data.</text>
</comment>
<gene>
    <name evidence="3" type="ORF">DY000_02058892</name>
</gene>
<dbReference type="Pfam" id="PF09331">
    <property type="entry name" value="DUF1985"/>
    <property type="match status" value="1"/>
</dbReference>
<evidence type="ECO:0000313" key="3">
    <source>
        <dbReference type="EMBL" id="KAF3516629.1"/>
    </source>
</evidence>
<dbReference type="PANTHER" id="PTHR48449:SF1">
    <property type="entry name" value="DUF1985 DOMAIN-CONTAINING PROTEIN"/>
    <property type="match status" value="1"/>
</dbReference>